<organism evidence="1 2">
    <name type="scientific">Brettanomyces naardenensis</name>
    <name type="common">Yeast</name>
    <dbReference type="NCBI Taxonomy" id="13370"/>
    <lineage>
        <taxon>Eukaryota</taxon>
        <taxon>Fungi</taxon>
        <taxon>Dikarya</taxon>
        <taxon>Ascomycota</taxon>
        <taxon>Saccharomycotina</taxon>
        <taxon>Pichiomycetes</taxon>
        <taxon>Pichiales</taxon>
        <taxon>Pichiaceae</taxon>
        <taxon>Brettanomyces</taxon>
    </lineage>
</organism>
<dbReference type="EMBL" id="CAACVR010000034">
    <property type="protein sequence ID" value="VEU22913.1"/>
    <property type="molecule type" value="Genomic_DNA"/>
</dbReference>
<dbReference type="Pfam" id="PF01501">
    <property type="entry name" value="Glyco_transf_8"/>
    <property type="match status" value="1"/>
</dbReference>
<evidence type="ECO:0000313" key="2">
    <source>
        <dbReference type="Proteomes" id="UP000290900"/>
    </source>
</evidence>
<dbReference type="STRING" id="13370.A0A448YPT9"/>
<dbReference type="CDD" id="cd02537">
    <property type="entry name" value="GT8_Glycogenin"/>
    <property type="match status" value="1"/>
</dbReference>
<dbReference type="Gene3D" id="3.90.550.10">
    <property type="entry name" value="Spore Coat Polysaccharide Biosynthesis Protein SpsA, Chain A"/>
    <property type="match status" value="1"/>
</dbReference>
<dbReference type="GO" id="GO:0016757">
    <property type="term" value="F:glycosyltransferase activity"/>
    <property type="evidence" value="ECO:0007669"/>
    <property type="project" value="InterPro"/>
</dbReference>
<protein>
    <submittedName>
        <fullName evidence="1">DEKNAAC104255</fullName>
    </submittedName>
</protein>
<name>A0A448YPT9_BRENA</name>
<dbReference type="InterPro" id="IPR029044">
    <property type="entry name" value="Nucleotide-diphossugar_trans"/>
</dbReference>
<dbReference type="SUPFAM" id="SSF53448">
    <property type="entry name" value="Nucleotide-diphospho-sugar transferases"/>
    <property type="match status" value="1"/>
</dbReference>
<dbReference type="AlphaFoldDB" id="A0A448YPT9"/>
<dbReference type="OrthoDB" id="2014201at2759"/>
<evidence type="ECO:0000313" key="1">
    <source>
        <dbReference type="EMBL" id="VEU22913.1"/>
    </source>
</evidence>
<proteinExistence type="predicted"/>
<accession>A0A448YPT9</accession>
<dbReference type="Proteomes" id="UP000290900">
    <property type="component" value="Unassembled WGS sequence"/>
</dbReference>
<dbReference type="PANTHER" id="PTHR11183">
    <property type="entry name" value="GLYCOGENIN SUBFAMILY MEMBER"/>
    <property type="match status" value="1"/>
</dbReference>
<sequence>MTFSAFPDTAIHSSKIWTTLITNAKYVPGVITLDYSLKKVGSNYPLVAMYTEQLDDESIRALTRRNIPIRKIHQLNPVESPELSADPRFADCWSKLYIFKLVEFNRVVELDSDMVVRQNMDELMEIPLGKEIAFGSTPACVCNPFGLQHYPKDWIPSNCSFTDYHEKKKQTVDPEDDYFDCKGPVAEMGLKKCNGGLIMIEPSLENYNRILDALQDPQKTARYQFPDQELLADVFEDHWLCLSYVYNSLKSFTACHKDIWDLEKIKNIHYIITPKPWNVKRGEYEDATGTFVHWWDVDDERRVGERERGIRDEYSTA</sequence>
<gene>
    <name evidence="1" type="ORF">BRENAR_LOCUS3644</name>
</gene>
<dbReference type="InParanoid" id="A0A448YPT9"/>
<dbReference type="InterPro" id="IPR002495">
    <property type="entry name" value="Glyco_trans_8"/>
</dbReference>
<keyword evidence="2" id="KW-1185">Reference proteome</keyword>
<dbReference type="InterPro" id="IPR050587">
    <property type="entry name" value="GNT1/Glycosyltrans_8"/>
</dbReference>
<reference evidence="1 2" key="1">
    <citation type="submission" date="2018-12" db="EMBL/GenBank/DDBJ databases">
        <authorList>
            <person name="Tiukova I."/>
            <person name="Dainat J."/>
        </authorList>
    </citation>
    <scope>NUCLEOTIDE SEQUENCE [LARGE SCALE GENOMIC DNA]</scope>
</reference>